<evidence type="ECO:0000256" key="7">
    <source>
        <dbReference type="ARBA" id="ARBA00023237"/>
    </source>
</evidence>
<dbReference type="InterPro" id="IPR010130">
    <property type="entry name" value="T1SS_OMP_TolC"/>
</dbReference>
<dbReference type="SUPFAM" id="SSF56954">
    <property type="entry name" value="Outer membrane efflux proteins (OEP)"/>
    <property type="match status" value="1"/>
</dbReference>
<reference evidence="10 11" key="1">
    <citation type="submission" date="2006-12" db="EMBL/GenBank/DDBJ databases">
        <title>Complete sequence of Chlorobium phaeobacteroides DSM 266.</title>
        <authorList>
            <consortium name="US DOE Joint Genome Institute"/>
            <person name="Copeland A."/>
            <person name="Lucas S."/>
            <person name="Lapidus A."/>
            <person name="Barry K."/>
            <person name="Detter J.C."/>
            <person name="Glavina del Rio T."/>
            <person name="Hammon N."/>
            <person name="Israni S."/>
            <person name="Pitluck S."/>
            <person name="Goltsman E."/>
            <person name="Schmutz J."/>
            <person name="Larimer F."/>
            <person name="Land M."/>
            <person name="Hauser L."/>
            <person name="Mikhailova N."/>
            <person name="Li T."/>
            <person name="Overmann J."/>
            <person name="Bryant D.A."/>
            <person name="Richardson P."/>
        </authorList>
    </citation>
    <scope>NUCLEOTIDE SEQUENCE [LARGE SCALE GENOMIC DNA]</scope>
    <source>
        <strain evidence="10 11">DSM 266</strain>
    </source>
</reference>
<comment type="subcellular location">
    <subcellularLocation>
        <location evidence="1">Cell outer membrane</location>
    </subcellularLocation>
</comment>
<dbReference type="Gene3D" id="1.20.1600.10">
    <property type="entry name" value="Outer membrane efflux proteins (OEP)"/>
    <property type="match status" value="1"/>
</dbReference>
<evidence type="ECO:0000256" key="8">
    <source>
        <dbReference type="SAM" id="Coils"/>
    </source>
</evidence>
<dbReference type="AlphaFoldDB" id="A1BH86"/>
<evidence type="ECO:0000256" key="2">
    <source>
        <dbReference type="ARBA" id="ARBA00007613"/>
    </source>
</evidence>
<accession>A1BH86</accession>
<keyword evidence="6" id="KW-0472">Membrane</keyword>
<dbReference type="Proteomes" id="UP000008701">
    <property type="component" value="Chromosome"/>
</dbReference>
<keyword evidence="8" id="KW-0175">Coiled coil</keyword>
<evidence type="ECO:0000256" key="4">
    <source>
        <dbReference type="ARBA" id="ARBA00022452"/>
    </source>
</evidence>
<feature type="signal peptide" evidence="9">
    <location>
        <begin position="1"/>
        <end position="21"/>
    </location>
</feature>
<evidence type="ECO:0000256" key="5">
    <source>
        <dbReference type="ARBA" id="ARBA00022692"/>
    </source>
</evidence>
<dbReference type="RefSeq" id="WP_011745572.1">
    <property type="nucleotide sequence ID" value="NC_008639.1"/>
</dbReference>
<dbReference type="InterPro" id="IPR051906">
    <property type="entry name" value="TolC-like"/>
</dbReference>
<evidence type="ECO:0000256" key="9">
    <source>
        <dbReference type="SAM" id="SignalP"/>
    </source>
</evidence>
<keyword evidence="5" id="KW-0812">Transmembrane</keyword>
<evidence type="ECO:0000256" key="6">
    <source>
        <dbReference type="ARBA" id="ARBA00023136"/>
    </source>
</evidence>
<keyword evidence="7" id="KW-0998">Cell outer membrane</keyword>
<dbReference type="STRING" id="290317.Cpha266_1746"/>
<dbReference type="PANTHER" id="PTHR30026:SF20">
    <property type="entry name" value="OUTER MEMBRANE PROTEIN TOLC"/>
    <property type="match status" value="1"/>
</dbReference>
<dbReference type="EMBL" id="CP000492">
    <property type="protein sequence ID" value="ABL65763.1"/>
    <property type="molecule type" value="Genomic_DNA"/>
</dbReference>
<dbReference type="Pfam" id="PF02321">
    <property type="entry name" value="OEP"/>
    <property type="match status" value="2"/>
</dbReference>
<dbReference type="PANTHER" id="PTHR30026">
    <property type="entry name" value="OUTER MEMBRANE PROTEIN TOLC"/>
    <property type="match status" value="1"/>
</dbReference>
<dbReference type="GO" id="GO:0015288">
    <property type="term" value="F:porin activity"/>
    <property type="evidence" value="ECO:0007669"/>
    <property type="project" value="TreeGrafter"/>
</dbReference>
<evidence type="ECO:0000313" key="11">
    <source>
        <dbReference type="Proteomes" id="UP000008701"/>
    </source>
</evidence>
<dbReference type="eggNOG" id="COG1538">
    <property type="taxonomic scope" value="Bacteria"/>
</dbReference>
<dbReference type="GO" id="GO:0015562">
    <property type="term" value="F:efflux transmembrane transporter activity"/>
    <property type="evidence" value="ECO:0007669"/>
    <property type="project" value="InterPro"/>
</dbReference>
<sequence length="446" mass="49637" precursor="true">MKSFWYVILIAGSFVSPPLYAAPVTISEAYLKARDHDALLGAAKADNLVYKEEVGKARAGLRPSVRLNASRGRNGTQHGYMGLYEAPDFYNTVVYGVTLRQPLINLSNIAEYQQAKAVAAKSDAELRKEEADLIVRLAETYCNALYAEDNLTFSQAHIKASEEQLQQAKRRFEKGFGTITEINEAQADLDMALAEGLEIVNSVEFSRRELEHLIGTYPDELCKLAPEKLVLARPTPGRVESWIDRAHGESPRSSAAHLEMQIAKKEIEKQKASRYPTIDLVAGRSYSESENNYSIGSTYETYSISLQMSMPIYTGGYASASIRQAKAKWLKAGEQFFWQERSIESEVRKYYNTVISTIAQIQAYEQAVKSREIALDGTKKGFGAGLRSNVDVLDALQNLLAARRNLAKSRYQYILARLSLKQTAGALSPADIEEINGWFATAKTAK</sequence>
<dbReference type="OrthoDB" id="9813458at2"/>
<keyword evidence="11" id="KW-1185">Reference proteome</keyword>
<organism evidence="10 11">
    <name type="scientific">Chlorobium phaeobacteroides (strain DSM 266 / SMG 266 / 2430)</name>
    <dbReference type="NCBI Taxonomy" id="290317"/>
    <lineage>
        <taxon>Bacteria</taxon>
        <taxon>Pseudomonadati</taxon>
        <taxon>Chlorobiota</taxon>
        <taxon>Chlorobiia</taxon>
        <taxon>Chlorobiales</taxon>
        <taxon>Chlorobiaceae</taxon>
        <taxon>Chlorobium/Pelodictyon group</taxon>
        <taxon>Chlorobium</taxon>
    </lineage>
</organism>
<dbReference type="GO" id="GO:0009279">
    <property type="term" value="C:cell outer membrane"/>
    <property type="evidence" value="ECO:0007669"/>
    <property type="project" value="UniProtKB-SubCell"/>
</dbReference>
<evidence type="ECO:0000313" key="10">
    <source>
        <dbReference type="EMBL" id="ABL65763.1"/>
    </source>
</evidence>
<dbReference type="HOGENOM" id="CLU_012817_0_2_10"/>
<gene>
    <name evidence="10" type="ordered locus">Cpha266_1746</name>
</gene>
<name>A1BH86_CHLPD</name>
<feature type="chain" id="PRO_5002632403" evidence="9">
    <location>
        <begin position="22"/>
        <end position="446"/>
    </location>
</feature>
<keyword evidence="9" id="KW-0732">Signal</keyword>
<evidence type="ECO:0000256" key="3">
    <source>
        <dbReference type="ARBA" id="ARBA00022448"/>
    </source>
</evidence>
<dbReference type="InterPro" id="IPR003423">
    <property type="entry name" value="OMP_efflux"/>
</dbReference>
<evidence type="ECO:0000256" key="1">
    <source>
        <dbReference type="ARBA" id="ARBA00004442"/>
    </source>
</evidence>
<feature type="coiled-coil region" evidence="8">
    <location>
        <begin position="112"/>
        <end position="171"/>
    </location>
</feature>
<dbReference type="KEGG" id="cph:Cpha266_1746"/>
<keyword evidence="4" id="KW-1134">Transmembrane beta strand</keyword>
<protein>
    <submittedName>
        <fullName evidence="10">Type I secretion outer membrane protein, TolC family</fullName>
    </submittedName>
</protein>
<comment type="similarity">
    <text evidence="2">Belongs to the outer membrane factor (OMF) (TC 1.B.17) family.</text>
</comment>
<keyword evidence="3" id="KW-0813">Transport</keyword>
<dbReference type="GO" id="GO:1990281">
    <property type="term" value="C:efflux pump complex"/>
    <property type="evidence" value="ECO:0007669"/>
    <property type="project" value="TreeGrafter"/>
</dbReference>
<proteinExistence type="inferred from homology"/>
<dbReference type="NCBIfam" id="TIGR01844">
    <property type="entry name" value="type_I_sec_TolC"/>
    <property type="match status" value="1"/>
</dbReference>